<name>A0AB73UTK5_BACCE</name>
<keyword evidence="2" id="KW-0614">Plasmid</keyword>
<dbReference type="EMBL" id="CP028010">
    <property type="protein sequence ID" value="QHV47435.2"/>
    <property type="molecule type" value="Genomic_DNA"/>
</dbReference>
<sequence>MKLNIINTTDRLLTCFEHPIANIINYYNRDYTMMFETCWNFSENILLNYEGVHSSCELGWLIENVELNTGISFKVKEALDFNLICKEIVFELEQGRPVIAYVNTYWCPWLLAYQKNHTPHYILIVGIDIDRQEFYCIDMMSTSMEVLPFINFNKGMKEYFTFDILDKPRISKQEIYNNLMKAIDRIDGTYQYNMFANMAIFTDKIRRGFDIKSEIKGYDPYKFAPIFTWLKGIGTARKKFTYVLNFIDKNNEIKLFSEFTESFHLVYNKWTHIILMLFKAVYSSNPQKLYGTLANKLDDIRIQEEKISYKLKEKISTLI</sequence>
<organism evidence="2 3">
    <name type="scientific">Bacillus cereus</name>
    <dbReference type="NCBI Taxonomy" id="1396"/>
    <lineage>
        <taxon>Bacteria</taxon>
        <taxon>Bacillati</taxon>
        <taxon>Bacillota</taxon>
        <taxon>Bacilli</taxon>
        <taxon>Bacillales</taxon>
        <taxon>Bacillaceae</taxon>
        <taxon>Bacillus</taxon>
        <taxon>Bacillus cereus group</taxon>
    </lineage>
</organism>
<geneLocation type="plasmid" evidence="2 3">
    <name>unnamed_12</name>
</geneLocation>
<dbReference type="AlphaFoldDB" id="A0AB73UTK5"/>
<protein>
    <submittedName>
        <fullName evidence="2">BtrH N-terminal domain-containing protein</fullName>
    </submittedName>
</protein>
<dbReference type="InterPro" id="IPR026935">
    <property type="entry name" value="BtrH_N"/>
</dbReference>
<feature type="domain" description="Butirosin biosynthesis protein H N-terminal" evidence="1">
    <location>
        <begin position="61"/>
        <end position="138"/>
    </location>
</feature>
<reference evidence="2 3" key="1">
    <citation type="submission" date="2018-03" db="EMBL/GenBank/DDBJ databases">
        <title>The complete genome of bacterial strain SGAir0260.</title>
        <authorList>
            <person name="Schuster S.C."/>
        </authorList>
    </citation>
    <scope>NUCLEOTIDE SEQUENCE [LARGE SCALE GENOMIC DNA]</scope>
    <source>
        <strain evidence="2 3">SGAir0260</strain>
        <plasmid evidence="2 3">unnamed_12</plasmid>
    </source>
</reference>
<evidence type="ECO:0000313" key="3">
    <source>
        <dbReference type="Proteomes" id="UP000464780"/>
    </source>
</evidence>
<evidence type="ECO:0000259" key="1">
    <source>
        <dbReference type="Pfam" id="PF14399"/>
    </source>
</evidence>
<gene>
    <name evidence="2" type="ORF">C1N66_30925</name>
</gene>
<proteinExistence type="predicted"/>
<dbReference type="Pfam" id="PF14399">
    <property type="entry name" value="BtrH_N"/>
    <property type="match status" value="1"/>
</dbReference>
<dbReference type="RefSeq" id="WP_162281043.1">
    <property type="nucleotide sequence ID" value="NZ_CP028010.2"/>
</dbReference>
<evidence type="ECO:0000313" key="2">
    <source>
        <dbReference type="EMBL" id="QHV47435.2"/>
    </source>
</evidence>
<accession>A0AB73UTK5</accession>
<dbReference type="Proteomes" id="UP000464780">
    <property type="component" value="Plasmid unnamed_12"/>
</dbReference>